<keyword evidence="1" id="KW-0472">Membrane</keyword>
<keyword evidence="4" id="KW-1185">Reference proteome</keyword>
<evidence type="ECO:0000313" key="4">
    <source>
        <dbReference type="Proteomes" id="UP000324479"/>
    </source>
</evidence>
<proteinExistence type="predicted"/>
<evidence type="ECO:0000313" key="3">
    <source>
        <dbReference type="EMBL" id="KAA5539749.1"/>
    </source>
</evidence>
<keyword evidence="1" id="KW-1133">Transmembrane helix</keyword>
<evidence type="ECO:0000259" key="2">
    <source>
        <dbReference type="Pfam" id="PF13490"/>
    </source>
</evidence>
<name>A0A5M6D258_9BACT</name>
<dbReference type="EMBL" id="VWOX01000017">
    <property type="protein sequence ID" value="KAA5539749.1"/>
    <property type="molecule type" value="Genomic_DNA"/>
</dbReference>
<protein>
    <recommendedName>
        <fullName evidence="2">Putative zinc-finger domain-containing protein</fullName>
    </recommendedName>
</protein>
<dbReference type="Pfam" id="PF13490">
    <property type="entry name" value="zf-HC2"/>
    <property type="match status" value="1"/>
</dbReference>
<keyword evidence="1" id="KW-0812">Transmembrane</keyword>
<sequence length="294" mass="32194">MAPHPCQSVQDQLSAYLDGELGTAERHQIEEHLSQCPACDAEWQSFRQLGQLFRESVPAETPPPWESVESRMLPRRLPAGPWWWSTTTAAAAAIAALLLVAVGFWASAPKNQRDRIAQPSEAGQDEETSMAGMAMNAEHMLEFQRTMNDYVAKLSSDPDQAERFLLTKYDGQAVSPDQAEALVGYQPLISRGLPGGYELASSSVVEMPCCTCFKAVCRRSDGSTLVLFEHDDDAAGWFGDRNRSMATCGDKDCCLIELDSNIAATWKEGSRSITAVGARDQGEVTMLVNALKRS</sequence>
<dbReference type="Gene3D" id="1.10.10.1320">
    <property type="entry name" value="Anti-sigma factor, zinc-finger domain"/>
    <property type="match status" value="1"/>
</dbReference>
<reference evidence="3 4" key="1">
    <citation type="submission" date="2019-08" db="EMBL/GenBank/DDBJ databases">
        <authorList>
            <person name="Dhanesh K."/>
            <person name="Kumar G."/>
            <person name="Sasikala C."/>
            <person name="Venkata Ramana C."/>
        </authorList>
    </citation>
    <scope>NUCLEOTIDE SEQUENCE [LARGE SCALE GENOMIC DNA]</scope>
    <source>
        <strain evidence="3 4">JC645</strain>
    </source>
</reference>
<accession>A0A5M6D258</accession>
<dbReference type="Proteomes" id="UP000324479">
    <property type="component" value="Unassembled WGS sequence"/>
</dbReference>
<evidence type="ECO:0000256" key="1">
    <source>
        <dbReference type="SAM" id="Phobius"/>
    </source>
</evidence>
<comment type="caution">
    <text evidence="3">The sequence shown here is derived from an EMBL/GenBank/DDBJ whole genome shotgun (WGS) entry which is preliminary data.</text>
</comment>
<feature type="domain" description="Putative zinc-finger" evidence="2">
    <location>
        <begin position="6"/>
        <end position="39"/>
    </location>
</feature>
<feature type="transmembrane region" description="Helical" evidence="1">
    <location>
        <begin position="82"/>
        <end position="106"/>
    </location>
</feature>
<dbReference type="AlphaFoldDB" id="A0A5M6D258"/>
<gene>
    <name evidence="3" type="ORF">FYK55_23415</name>
</gene>
<organism evidence="3 4">
    <name type="scientific">Roseiconus nitratireducens</name>
    <dbReference type="NCBI Taxonomy" id="2605748"/>
    <lineage>
        <taxon>Bacteria</taxon>
        <taxon>Pseudomonadati</taxon>
        <taxon>Planctomycetota</taxon>
        <taxon>Planctomycetia</taxon>
        <taxon>Pirellulales</taxon>
        <taxon>Pirellulaceae</taxon>
        <taxon>Roseiconus</taxon>
    </lineage>
</organism>
<dbReference type="InterPro" id="IPR027383">
    <property type="entry name" value="Znf_put"/>
</dbReference>
<dbReference type="RefSeq" id="WP_150079059.1">
    <property type="nucleotide sequence ID" value="NZ_VWOX01000017.1"/>
</dbReference>
<dbReference type="InterPro" id="IPR041916">
    <property type="entry name" value="Anti_sigma_zinc_sf"/>
</dbReference>